<proteinExistence type="predicted"/>
<evidence type="ECO:0000313" key="3">
    <source>
        <dbReference type="Proteomes" id="UP000504693"/>
    </source>
</evidence>
<evidence type="ECO:0000313" key="2">
    <source>
        <dbReference type="EMBL" id="QKG72279.1"/>
    </source>
</evidence>
<dbReference type="Proteomes" id="UP000504693">
    <property type="component" value="Chromosome"/>
</dbReference>
<reference evidence="2 3" key="1">
    <citation type="submission" date="2020-05" db="EMBL/GenBank/DDBJ databases">
        <title>Erythrobacter mangrovi sp. nov., isolated from rhizosphere soil of mangrove plant (Kandelia candel).</title>
        <authorList>
            <person name="Ye Y.H."/>
        </authorList>
    </citation>
    <scope>NUCLEOTIDE SEQUENCE [LARGE SCALE GENOMIC DNA]</scope>
    <source>
        <strain evidence="2 3">EB310</strain>
    </source>
</reference>
<feature type="coiled-coil region" evidence="1">
    <location>
        <begin position="315"/>
        <end position="377"/>
    </location>
</feature>
<dbReference type="KEGG" id="emv:HQR01_13395"/>
<dbReference type="RefSeq" id="WP_173215392.1">
    <property type="nucleotide sequence ID" value="NZ_CP053921.1"/>
</dbReference>
<dbReference type="AlphaFoldDB" id="A0A7D3XJS5"/>
<accession>A0A7D3XJS5</accession>
<sequence>MSQLSEALGALIEQPAPSATQIRPVSRISFSLTDKDAFEKSAQFAVDWLAGKIGGALPGEARALASFDTRGADGFHPCHAVRVDDHSGSIWAARIDEPGSKPSAGETWSTEMFVERPIGGLVRFGAQLMVRRPSNSPDIRPSRPRLIYDLLSTLSAEADGEAITDAPANLTTHDDADTLARLIYRPKRRLPIVVVSTDYDGWSQVNLHQLGVRLSGAAHLYAAGPETSWELTRLIGKRMSTFNGGVRIYMPGIEEEDEDPFQHPLWLIPKAGPNHALINQLAERIFPLGFQDNEGETRFWHIGQLRKAASATVAMETVGSETEKLEAQIAALQDEVADLKEQLEVAAGLERIASSAEKAAQQDVQRMQDEIGRLKAENYRLRSSAQHATVVEEKSAERELASYDDLEDWADEVLGPHIFIHNKAIRECRKNGHPDMLERIANTLLAIRDHWIPFKLEGGLDRKEAATSALAALGVEDEGCFTRREKASEKPEYSVREGTITWVLYDHFKYGNSRQNSEQFRMYYAWDEEGRRLIIGKMPSHLPNDMS</sequence>
<evidence type="ECO:0000256" key="1">
    <source>
        <dbReference type="SAM" id="Coils"/>
    </source>
</evidence>
<protein>
    <submittedName>
        <fullName evidence="2">Uncharacterized protein</fullName>
    </submittedName>
</protein>
<organism evidence="2 3">
    <name type="scientific">Erythrobacter mangrovi</name>
    <dbReference type="NCBI Taxonomy" id="2739433"/>
    <lineage>
        <taxon>Bacteria</taxon>
        <taxon>Pseudomonadati</taxon>
        <taxon>Pseudomonadota</taxon>
        <taxon>Alphaproteobacteria</taxon>
        <taxon>Sphingomonadales</taxon>
        <taxon>Erythrobacteraceae</taxon>
        <taxon>Erythrobacter/Porphyrobacter group</taxon>
        <taxon>Erythrobacter</taxon>
    </lineage>
</organism>
<keyword evidence="1" id="KW-0175">Coiled coil</keyword>
<gene>
    <name evidence="2" type="ORF">HQR01_13395</name>
</gene>
<keyword evidence="3" id="KW-1185">Reference proteome</keyword>
<dbReference type="EMBL" id="CP053921">
    <property type="protein sequence ID" value="QKG72279.1"/>
    <property type="molecule type" value="Genomic_DNA"/>
</dbReference>
<name>A0A7D3XJS5_9SPHN</name>